<gene>
    <name evidence="1" type="primary">FTSH5</name>
    <name evidence="1" type="ORF">SNEC2469_LOCUS10129</name>
</gene>
<organism evidence="1 2">
    <name type="scientific">Symbiodinium necroappetens</name>
    <dbReference type="NCBI Taxonomy" id="1628268"/>
    <lineage>
        <taxon>Eukaryota</taxon>
        <taxon>Sar</taxon>
        <taxon>Alveolata</taxon>
        <taxon>Dinophyceae</taxon>
        <taxon>Suessiales</taxon>
        <taxon>Symbiodiniaceae</taxon>
        <taxon>Symbiodinium</taxon>
    </lineage>
</organism>
<dbReference type="Proteomes" id="UP000601435">
    <property type="component" value="Unassembled WGS sequence"/>
</dbReference>
<dbReference type="AlphaFoldDB" id="A0A812Q3L2"/>
<proteinExistence type="predicted"/>
<reference evidence="1" key="1">
    <citation type="submission" date="2021-02" db="EMBL/GenBank/DDBJ databases">
        <authorList>
            <person name="Dougan E. K."/>
            <person name="Rhodes N."/>
            <person name="Thang M."/>
            <person name="Chan C."/>
        </authorList>
    </citation>
    <scope>NUCLEOTIDE SEQUENCE</scope>
</reference>
<comment type="caution">
    <text evidence="1">The sequence shown here is derived from an EMBL/GenBank/DDBJ whole genome shotgun (WGS) entry which is preliminary data.</text>
</comment>
<protein>
    <submittedName>
        <fullName evidence="1">FTSH5 protein</fullName>
    </submittedName>
</protein>
<dbReference type="EMBL" id="CAJNJA010016159">
    <property type="protein sequence ID" value="CAE7375634.1"/>
    <property type="molecule type" value="Genomic_DNA"/>
</dbReference>
<feature type="non-terminal residue" evidence="1">
    <location>
        <position position="1"/>
    </location>
</feature>
<keyword evidence="2" id="KW-1185">Reference proteome</keyword>
<accession>A0A812Q3L2</accession>
<name>A0A812Q3L2_9DINO</name>
<evidence type="ECO:0000313" key="1">
    <source>
        <dbReference type="EMBL" id="CAE7375634.1"/>
    </source>
</evidence>
<sequence length="91" mass="10518">MDARLHDAWRRLRTMIPDLGEFDALTAEFRVSAVKVAMMLETGRPSEAATFDVDFRLPDARTLSCLLSLRCDKDDAEELRELYRLLCQKLQ</sequence>
<evidence type="ECO:0000313" key="2">
    <source>
        <dbReference type="Proteomes" id="UP000601435"/>
    </source>
</evidence>